<dbReference type="EMBL" id="LPNL01000004">
    <property type="protein sequence ID" value="OEJ87842.1"/>
    <property type="molecule type" value="Genomic_DNA"/>
</dbReference>
<gene>
    <name evidence="3" type="ORF">AWRI3578_g1973</name>
</gene>
<protein>
    <submittedName>
        <fullName evidence="3">Uncharacterized protein</fullName>
    </submittedName>
</protein>
<evidence type="ECO:0000256" key="2">
    <source>
        <dbReference type="SAM" id="SignalP"/>
    </source>
</evidence>
<feature type="chain" id="PRO_5009184798" evidence="2">
    <location>
        <begin position="21"/>
        <end position="221"/>
    </location>
</feature>
<evidence type="ECO:0000313" key="3">
    <source>
        <dbReference type="EMBL" id="OEJ87842.1"/>
    </source>
</evidence>
<keyword evidence="4" id="KW-1185">Reference proteome</keyword>
<name>A0A1E5RLQ9_9ASCO</name>
<dbReference type="Proteomes" id="UP000095605">
    <property type="component" value="Unassembled WGS sequence"/>
</dbReference>
<evidence type="ECO:0000256" key="1">
    <source>
        <dbReference type="SAM" id="MobiDB-lite"/>
    </source>
</evidence>
<evidence type="ECO:0000313" key="4">
    <source>
        <dbReference type="Proteomes" id="UP000095605"/>
    </source>
</evidence>
<sequence>MISNIYLAFITYLAVVACDASTTSLDSNEAAAVADFPLVAAFMQDFTKYSYADYESYVSAQSSTIPYNLNNYFLAFEQLSNYDQVESAMMKTFPFSEFAGVVTAVPWYTELLDIASMSTYYYPSDFPSGTVVTYGSSGSVSATASPTASAFSISSTSATSSSSSSVKTSSTQDMTTSTSSASSSSTSSSVSKTSSTTKSSNLANASIMSLPFLIISLVLAI</sequence>
<keyword evidence="2" id="KW-0732">Signal</keyword>
<accession>A0A1E5RLQ9</accession>
<feature type="signal peptide" evidence="2">
    <location>
        <begin position="1"/>
        <end position="20"/>
    </location>
</feature>
<dbReference type="OrthoDB" id="3973376at2759"/>
<dbReference type="AlphaFoldDB" id="A0A1E5RLQ9"/>
<proteinExistence type="predicted"/>
<organism evidence="3 4">
    <name type="scientific">Hanseniaspora opuntiae</name>
    <dbReference type="NCBI Taxonomy" id="211096"/>
    <lineage>
        <taxon>Eukaryota</taxon>
        <taxon>Fungi</taxon>
        <taxon>Dikarya</taxon>
        <taxon>Ascomycota</taxon>
        <taxon>Saccharomycotina</taxon>
        <taxon>Saccharomycetes</taxon>
        <taxon>Saccharomycodales</taxon>
        <taxon>Saccharomycodaceae</taxon>
        <taxon>Hanseniaspora</taxon>
    </lineage>
</organism>
<reference evidence="4" key="1">
    <citation type="journal article" date="2016" name="Genome Announc.">
        <title>Genome sequences of three species of Hanseniaspora isolated from spontaneous wine fermentations.</title>
        <authorList>
            <person name="Sternes P.R."/>
            <person name="Lee D."/>
            <person name="Kutyna D.R."/>
            <person name="Borneman A.R."/>
        </authorList>
    </citation>
    <scope>NUCLEOTIDE SEQUENCE [LARGE SCALE GENOMIC DNA]</scope>
    <source>
        <strain evidence="4">AWRI3578</strain>
    </source>
</reference>
<comment type="caution">
    <text evidence="3">The sequence shown here is derived from an EMBL/GenBank/DDBJ whole genome shotgun (WGS) entry which is preliminary data.</text>
</comment>
<feature type="region of interest" description="Disordered" evidence="1">
    <location>
        <begin position="154"/>
        <end position="197"/>
    </location>
</feature>